<dbReference type="PANTHER" id="PTHR41771:SF1">
    <property type="entry name" value="MEMBRANE PROTEIN"/>
    <property type="match status" value="1"/>
</dbReference>
<dbReference type="InterPro" id="IPR012507">
    <property type="entry name" value="YibE_F"/>
</dbReference>
<feature type="transmembrane region" description="Helical" evidence="1">
    <location>
        <begin position="26"/>
        <end position="47"/>
    </location>
</feature>
<comment type="caution">
    <text evidence="2">The sequence shown here is derived from an EMBL/GenBank/DDBJ whole genome shotgun (WGS) entry which is preliminary data.</text>
</comment>
<gene>
    <name evidence="2" type="ORF">ACFPKY_15790</name>
</gene>
<protein>
    <submittedName>
        <fullName evidence="2">YibE/F family protein</fullName>
    </submittedName>
</protein>
<dbReference type="EMBL" id="JBHSMD010000005">
    <property type="protein sequence ID" value="MFC5494578.1"/>
    <property type="molecule type" value="Genomic_DNA"/>
</dbReference>
<evidence type="ECO:0000313" key="3">
    <source>
        <dbReference type="Proteomes" id="UP001595956"/>
    </source>
</evidence>
<dbReference type="Pfam" id="PF07907">
    <property type="entry name" value="YibE_F"/>
    <property type="match status" value="1"/>
</dbReference>
<keyword evidence="1" id="KW-1133">Transmembrane helix</keyword>
<feature type="transmembrane region" description="Helical" evidence="1">
    <location>
        <begin position="229"/>
        <end position="251"/>
    </location>
</feature>
<feature type="transmembrane region" description="Helical" evidence="1">
    <location>
        <begin position="196"/>
        <end position="217"/>
    </location>
</feature>
<keyword evidence="3" id="KW-1185">Reference proteome</keyword>
<evidence type="ECO:0000256" key="1">
    <source>
        <dbReference type="SAM" id="Phobius"/>
    </source>
</evidence>
<evidence type="ECO:0000313" key="2">
    <source>
        <dbReference type="EMBL" id="MFC5494578.1"/>
    </source>
</evidence>
<feature type="transmembrane region" description="Helical" evidence="1">
    <location>
        <begin position="271"/>
        <end position="289"/>
    </location>
</feature>
<name>A0ABW0N4C0_9ACTN</name>
<keyword evidence="1" id="KW-0812">Transmembrane</keyword>
<feature type="transmembrane region" description="Helical" evidence="1">
    <location>
        <begin position="142"/>
        <end position="166"/>
    </location>
</feature>
<dbReference type="PANTHER" id="PTHR41771">
    <property type="entry name" value="MEMBRANE PROTEIN-RELATED"/>
    <property type="match status" value="1"/>
</dbReference>
<feature type="transmembrane region" description="Helical" evidence="1">
    <location>
        <begin position="330"/>
        <end position="353"/>
    </location>
</feature>
<feature type="transmembrane region" description="Helical" evidence="1">
    <location>
        <begin position="373"/>
        <end position="398"/>
    </location>
</feature>
<organism evidence="2 3">
    <name type="scientific">Nocardioides caricicola</name>
    <dbReference type="NCBI Taxonomy" id="634770"/>
    <lineage>
        <taxon>Bacteria</taxon>
        <taxon>Bacillati</taxon>
        <taxon>Actinomycetota</taxon>
        <taxon>Actinomycetes</taxon>
        <taxon>Propionibacteriales</taxon>
        <taxon>Nocardioidaceae</taxon>
        <taxon>Nocardioides</taxon>
    </lineage>
</organism>
<feature type="transmembrane region" description="Helical" evidence="1">
    <location>
        <begin position="173"/>
        <end position="190"/>
    </location>
</feature>
<proteinExistence type="predicted"/>
<keyword evidence="1" id="KW-0472">Membrane</keyword>
<dbReference type="Proteomes" id="UP001595956">
    <property type="component" value="Unassembled WGS sequence"/>
</dbReference>
<sequence>MGTGHAHGSHRAGPDDGVVVPRGPRAVLLGSLALALLATLIGLLLLWPDGAEIDEVADGVSFAAPGVTFPTATVEEVQPACASQGRIEEDCGNVVVTVDEGAGKGDPATVSVPPEVSTSGLTAGDRVKLLRTPEADGMEPSYSYFGTVRTGPLLVLLAAFVVLVLVVARWRGLFALFGLVFSGLVVWQFMLPALVLGSSGLAVGLAGSAAIMFVVLYTTHGFSVRTSAALAGTLAGVLLTAGIGVLATSATRATGIADETGGILSAVAGELDFQSLFACAIVVAGLGVLNDVTITQASSVWEIRAAAPAAGRLEVFASGMRIGRDHIASTIYTIVFAYAGTALTVLMLLQLYGLPVGDLLATEEITQELVRTLASSIGLVLAVPLTTGIATLVMPGAVRDPQS</sequence>
<dbReference type="RefSeq" id="WP_345170556.1">
    <property type="nucleotide sequence ID" value="NZ_BAABFQ010000001.1"/>
</dbReference>
<reference evidence="3" key="1">
    <citation type="journal article" date="2019" name="Int. J. Syst. Evol. Microbiol.">
        <title>The Global Catalogue of Microorganisms (GCM) 10K type strain sequencing project: providing services to taxonomists for standard genome sequencing and annotation.</title>
        <authorList>
            <consortium name="The Broad Institute Genomics Platform"/>
            <consortium name="The Broad Institute Genome Sequencing Center for Infectious Disease"/>
            <person name="Wu L."/>
            <person name="Ma J."/>
        </authorList>
    </citation>
    <scope>NUCLEOTIDE SEQUENCE [LARGE SCALE GENOMIC DNA]</scope>
    <source>
        <strain evidence="3">KACC 13778</strain>
    </source>
</reference>
<accession>A0ABW0N4C0</accession>